<evidence type="ECO:0000313" key="6">
    <source>
        <dbReference type="Proteomes" id="UP000770661"/>
    </source>
</evidence>
<dbReference type="EMBL" id="JACEEZ010017224">
    <property type="protein sequence ID" value="KAG0717705.1"/>
    <property type="molecule type" value="Genomic_DNA"/>
</dbReference>
<dbReference type="InterPro" id="IPR001965">
    <property type="entry name" value="Znf_PHD"/>
</dbReference>
<proteinExistence type="predicted"/>
<dbReference type="InterPro" id="IPR013083">
    <property type="entry name" value="Znf_RING/FYVE/PHD"/>
</dbReference>
<dbReference type="OrthoDB" id="419183at2759"/>
<organism evidence="5 6">
    <name type="scientific">Chionoecetes opilio</name>
    <name type="common">Atlantic snow crab</name>
    <name type="synonym">Cancer opilio</name>
    <dbReference type="NCBI Taxonomy" id="41210"/>
    <lineage>
        <taxon>Eukaryota</taxon>
        <taxon>Metazoa</taxon>
        <taxon>Ecdysozoa</taxon>
        <taxon>Arthropoda</taxon>
        <taxon>Crustacea</taxon>
        <taxon>Multicrustacea</taxon>
        <taxon>Malacostraca</taxon>
        <taxon>Eumalacostraca</taxon>
        <taxon>Eucarida</taxon>
        <taxon>Decapoda</taxon>
        <taxon>Pleocyemata</taxon>
        <taxon>Brachyura</taxon>
        <taxon>Eubrachyura</taxon>
        <taxon>Majoidea</taxon>
        <taxon>Majidae</taxon>
        <taxon>Chionoecetes</taxon>
    </lineage>
</organism>
<dbReference type="InterPro" id="IPR019786">
    <property type="entry name" value="Zinc_finger_PHD-type_CS"/>
</dbReference>
<gene>
    <name evidence="5" type="primary">Kdm7a</name>
    <name evidence="5" type="ORF">GWK47_053891</name>
</gene>
<name>A0A8J5CQC4_CHIOP</name>
<keyword evidence="2" id="KW-0863">Zinc-finger</keyword>
<dbReference type="InterPro" id="IPR011011">
    <property type="entry name" value="Znf_FYVE_PHD"/>
</dbReference>
<evidence type="ECO:0000256" key="1">
    <source>
        <dbReference type="ARBA" id="ARBA00022723"/>
    </source>
</evidence>
<dbReference type="PROSITE" id="PS01359">
    <property type="entry name" value="ZF_PHD_1"/>
    <property type="match status" value="1"/>
</dbReference>
<dbReference type="AlphaFoldDB" id="A0A8J5CQC4"/>
<dbReference type="SMART" id="SM00249">
    <property type="entry name" value="PHD"/>
    <property type="match status" value="1"/>
</dbReference>
<evidence type="ECO:0000259" key="4">
    <source>
        <dbReference type="SMART" id="SM00249"/>
    </source>
</evidence>
<evidence type="ECO:0000313" key="5">
    <source>
        <dbReference type="EMBL" id="KAG0717705.1"/>
    </source>
</evidence>
<comment type="caution">
    <text evidence="5">The sequence shown here is derived from an EMBL/GenBank/DDBJ whole genome shotgun (WGS) entry which is preliminary data.</text>
</comment>
<dbReference type="GO" id="GO:0008270">
    <property type="term" value="F:zinc ion binding"/>
    <property type="evidence" value="ECO:0007669"/>
    <property type="project" value="UniProtKB-KW"/>
</dbReference>
<evidence type="ECO:0000256" key="3">
    <source>
        <dbReference type="ARBA" id="ARBA00022833"/>
    </source>
</evidence>
<protein>
    <submittedName>
        <fullName evidence="5">Lysine-specific demethylase 7A</fullName>
    </submittedName>
</protein>
<accession>A0A8J5CQC4</accession>
<reference evidence="5" key="1">
    <citation type="submission" date="2020-07" db="EMBL/GenBank/DDBJ databases">
        <title>The High-quality genome of the commercially important snow crab, Chionoecetes opilio.</title>
        <authorList>
            <person name="Jeong J.-H."/>
            <person name="Ryu S."/>
        </authorList>
    </citation>
    <scope>NUCLEOTIDE SEQUENCE</scope>
    <source>
        <strain evidence="5">MADBK_172401_WGS</strain>
        <tissue evidence="5">Digestive gland</tissue>
    </source>
</reference>
<keyword evidence="1" id="KW-0479">Metal-binding</keyword>
<keyword evidence="6" id="KW-1185">Reference proteome</keyword>
<keyword evidence="3" id="KW-0862">Zinc</keyword>
<sequence length="146" mass="16561">MRLVCLANAYALCANTKPEEFAWDQDSLYDWLFGCLEAGKMSRPPVTVPHRNHKDTVWTEVEEVYCNCRLPRNENRMMVVCFSCSKQYHSSCEGVSLHTAGSQMFHCSSCSATGGNLGSFKRPVRLLPPTYKCLNCRKKKKDKTLA</sequence>
<dbReference type="SUPFAM" id="SSF57903">
    <property type="entry name" value="FYVE/PHD zinc finger"/>
    <property type="match status" value="1"/>
</dbReference>
<evidence type="ECO:0000256" key="2">
    <source>
        <dbReference type="ARBA" id="ARBA00022771"/>
    </source>
</evidence>
<feature type="domain" description="Zinc finger PHD-type" evidence="4">
    <location>
        <begin position="65"/>
        <end position="111"/>
    </location>
</feature>
<dbReference type="Gene3D" id="3.30.40.10">
    <property type="entry name" value="Zinc/RING finger domain, C3HC4 (zinc finger)"/>
    <property type="match status" value="1"/>
</dbReference>
<dbReference type="Proteomes" id="UP000770661">
    <property type="component" value="Unassembled WGS sequence"/>
</dbReference>